<protein>
    <submittedName>
        <fullName evidence="1">Vesicle transport protein GOT1A</fullName>
    </submittedName>
</protein>
<name>A0ACB8F533_9SAUR</name>
<gene>
    <name evidence="1" type="primary">GOLT1A</name>
    <name evidence="1" type="ORF">K3G42_023744</name>
</gene>
<dbReference type="EMBL" id="CM037618">
    <property type="protein sequence ID" value="KAH8000264.1"/>
    <property type="molecule type" value="Genomic_DNA"/>
</dbReference>
<organism evidence="1 2">
    <name type="scientific">Sphaerodactylus townsendi</name>
    <dbReference type="NCBI Taxonomy" id="933632"/>
    <lineage>
        <taxon>Eukaryota</taxon>
        <taxon>Metazoa</taxon>
        <taxon>Chordata</taxon>
        <taxon>Craniata</taxon>
        <taxon>Vertebrata</taxon>
        <taxon>Euteleostomi</taxon>
        <taxon>Lepidosauria</taxon>
        <taxon>Squamata</taxon>
        <taxon>Bifurcata</taxon>
        <taxon>Gekkota</taxon>
        <taxon>Sphaerodactylidae</taxon>
        <taxon>Sphaerodactylus</taxon>
    </lineage>
</organism>
<proteinExistence type="predicted"/>
<accession>A0ACB8F533</accession>
<dbReference type="Proteomes" id="UP000827872">
    <property type="component" value="Linkage Group LG05"/>
</dbReference>
<sequence length="142" mass="16116">MMEITDLQKIGVGLVGFGAFFLLFGILLYMDSVLLAFGNILFLSGLAIIIGLKRTFGFFFQRQKLKGTSFFLGGILIVLLRWPVLGMVLETYGFINLFSCSKNLEIPALWYSLDGQPQEEDSITFDKQIYLFMQLVFTVLYP</sequence>
<comment type="caution">
    <text evidence="1">The sequence shown here is derived from an EMBL/GenBank/DDBJ whole genome shotgun (WGS) entry which is preliminary data.</text>
</comment>
<keyword evidence="2" id="KW-1185">Reference proteome</keyword>
<evidence type="ECO:0000313" key="2">
    <source>
        <dbReference type="Proteomes" id="UP000827872"/>
    </source>
</evidence>
<evidence type="ECO:0000313" key="1">
    <source>
        <dbReference type="EMBL" id="KAH8000264.1"/>
    </source>
</evidence>
<reference evidence="1" key="1">
    <citation type="submission" date="2021-08" db="EMBL/GenBank/DDBJ databases">
        <title>The first chromosome-level gecko genome reveals the dynamic sex chromosomes of Neotropical dwarf geckos (Sphaerodactylidae: Sphaerodactylus).</title>
        <authorList>
            <person name="Pinto B.J."/>
            <person name="Keating S.E."/>
            <person name="Gamble T."/>
        </authorList>
    </citation>
    <scope>NUCLEOTIDE SEQUENCE</scope>
    <source>
        <strain evidence="1">TG3544</strain>
    </source>
</reference>